<dbReference type="FunFam" id="3.40.50.12160:FF:000009">
    <property type="entry name" value="threonylcarbamoyladenosine tRNA methylthiotransferase"/>
    <property type="match status" value="1"/>
</dbReference>
<dbReference type="GO" id="GO:0051539">
    <property type="term" value="F:4 iron, 4 sulfur cluster binding"/>
    <property type="evidence" value="ECO:0007669"/>
    <property type="project" value="UniProtKB-KW"/>
</dbReference>
<dbReference type="InterPro" id="IPR006638">
    <property type="entry name" value="Elp3/MiaA/NifB-like_rSAM"/>
</dbReference>
<organism evidence="18 19">
    <name type="scientific">Peronospora matthiolae</name>
    <dbReference type="NCBI Taxonomy" id="2874970"/>
    <lineage>
        <taxon>Eukaryota</taxon>
        <taxon>Sar</taxon>
        <taxon>Stramenopiles</taxon>
        <taxon>Oomycota</taxon>
        <taxon>Peronosporomycetes</taxon>
        <taxon>Peronosporales</taxon>
        <taxon>Peronosporaceae</taxon>
        <taxon>Peronospora</taxon>
    </lineage>
</organism>
<accession>A0AAV1U0X7</accession>
<dbReference type="GO" id="GO:0046872">
    <property type="term" value="F:metal ion binding"/>
    <property type="evidence" value="ECO:0007669"/>
    <property type="project" value="UniProtKB-KW"/>
</dbReference>
<dbReference type="GO" id="GO:0035598">
    <property type="term" value="F:tRNA (N(6)-L-threonylcarbamoyladenosine(37)-C(2))-methylthiotransferase activity"/>
    <property type="evidence" value="ECO:0007669"/>
    <property type="project" value="UniProtKB-EC"/>
</dbReference>
<feature type="compositionally biased region" description="Basic and acidic residues" evidence="15">
    <location>
        <begin position="528"/>
        <end position="545"/>
    </location>
</feature>
<evidence type="ECO:0000256" key="8">
    <source>
        <dbReference type="ARBA" id="ARBA00022691"/>
    </source>
</evidence>
<evidence type="ECO:0000256" key="7">
    <source>
        <dbReference type="ARBA" id="ARBA00022679"/>
    </source>
</evidence>
<evidence type="ECO:0000256" key="5">
    <source>
        <dbReference type="ARBA" id="ARBA00018810"/>
    </source>
</evidence>
<evidence type="ECO:0000313" key="18">
    <source>
        <dbReference type="EMBL" id="CAK7927127.1"/>
    </source>
</evidence>
<feature type="domain" description="MTTase N-terminal" evidence="16">
    <location>
        <begin position="61"/>
        <end position="169"/>
    </location>
</feature>
<feature type="compositionally biased region" description="Polar residues" evidence="15">
    <location>
        <begin position="36"/>
        <end position="47"/>
    </location>
</feature>
<feature type="region of interest" description="Disordered" evidence="15">
    <location>
        <begin position="25"/>
        <end position="54"/>
    </location>
</feature>
<dbReference type="EC" id="2.8.4.5" evidence="4"/>
<feature type="region of interest" description="Disordered" evidence="15">
    <location>
        <begin position="524"/>
        <end position="545"/>
    </location>
</feature>
<dbReference type="InterPro" id="IPR006466">
    <property type="entry name" value="MiaB-like_arc_euk"/>
</dbReference>
<evidence type="ECO:0000259" key="16">
    <source>
        <dbReference type="PROSITE" id="PS51449"/>
    </source>
</evidence>
<dbReference type="Proteomes" id="UP001162060">
    <property type="component" value="Unassembled WGS sequence"/>
</dbReference>
<dbReference type="InterPro" id="IPR005839">
    <property type="entry name" value="Methylthiotransferase"/>
</dbReference>
<evidence type="ECO:0000256" key="11">
    <source>
        <dbReference type="ARBA" id="ARBA00023004"/>
    </source>
</evidence>
<keyword evidence="6" id="KW-0004">4Fe-4S</keyword>
<evidence type="ECO:0000256" key="4">
    <source>
        <dbReference type="ARBA" id="ARBA00013273"/>
    </source>
</evidence>
<dbReference type="PANTHER" id="PTHR11918:SF45">
    <property type="entry name" value="THREONYLCARBAMOYLADENOSINE TRNA METHYLTHIOTRANSFERASE"/>
    <property type="match status" value="1"/>
</dbReference>
<protein>
    <recommendedName>
        <fullName evidence="5">Threonylcarbamoyladenosine tRNA methylthiotransferase</fullName>
        <ecNumber evidence="4">2.8.4.5</ecNumber>
    </recommendedName>
    <alternativeName>
        <fullName evidence="13">tRNA-t(6)A37 methylthiotransferase</fullName>
    </alternativeName>
</protein>
<reference evidence="18" key="1">
    <citation type="submission" date="2024-01" db="EMBL/GenBank/DDBJ databases">
        <authorList>
            <person name="Webb A."/>
        </authorList>
    </citation>
    <scope>NUCLEOTIDE SEQUENCE</scope>
    <source>
        <strain evidence="18">Pm1</strain>
    </source>
</reference>
<evidence type="ECO:0000313" key="19">
    <source>
        <dbReference type="Proteomes" id="UP001162060"/>
    </source>
</evidence>
<evidence type="ECO:0000256" key="2">
    <source>
        <dbReference type="ARBA" id="ARBA00002399"/>
    </source>
</evidence>
<evidence type="ECO:0000256" key="14">
    <source>
        <dbReference type="ARBA" id="ARBA00051661"/>
    </source>
</evidence>
<keyword evidence="12" id="KW-0411">Iron-sulfur</keyword>
<dbReference type="PANTHER" id="PTHR11918">
    <property type="entry name" value="RADICAL SAM PROTEINS"/>
    <property type="match status" value="1"/>
</dbReference>
<dbReference type="InterPro" id="IPR013848">
    <property type="entry name" value="Methylthiotransferase_N"/>
</dbReference>
<feature type="domain" description="Radical SAM core" evidence="17">
    <location>
        <begin position="190"/>
        <end position="421"/>
    </location>
</feature>
<evidence type="ECO:0000256" key="9">
    <source>
        <dbReference type="ARBA" id="ARBA00022694"/>
    </source>
</evidence>
<evidence type="ECO:0000256" key="10">
    <source>
        <dbReference type="ARBA" id="ARBA00022723"/>
    </source>
</evidence>
<dbReference type="SMART" id="SM00729">
    <property type="entry name" value="Elp3"/>
    <property type="match status" value="1"/>
</dbReference>
<proteinExistence type="inferred from homology"/>
<dbReference type="NCBIfam" id="TIGR01578">
    <property type="entry name" value="MiaB-like-B"/>
    <property type="match status" value="1"/>
</dbReference>
<dbReference type="InterPro" id="IPR007197">
    <property type="entry name" value="rSAM"/>
</dbReference>
<dbReference type="PROSITE" id="PS01278">
    <property type="entry name" value="MTTASE_RADICAL"/>
    <property type="match status" value="1"/>
</dbReference>
<sequence length="642" mass="70724">MDDIEDMISEDEFDRVAVTSVRPPMVAPKPFFEPTATDSTFSSSNSDAGVKEEPSSVPGTQLIWVKTYGCSHNVSDSEYMQGVLSSYGYRFTQDPDAAQLWLLNSCTVKDPSQAAFMHLAVKGRKQNKAVVVAGCVPQADRHLKGLEDVSIVGIQQVDRVVEVVEETLKGHTVRLLSKNRLPQLDLPKIRKNPMVEIIPLSTGCLGACTYCKTRHARGKLGSYTVEAIVSRAQSVIKEGVTEIWLSSEDTGAYGIDLGTDLPTLLRKLLEVVPEGVMLRVGMTNPPYILDHLDAIAEVLQHDRVYSFLHVPVQSGSDDVLLAMNREYTAGEFRRVADELLAKVPDLTLATDIICGFPTETEEHFDETMELVEKYRFHIMNISQFYPRPGTPAAKMKRVPTQVVKNRSRKLTKLFETFEPYTHLVNTTQKVWVNTEVSDDKKYTVAHTKNYTKVLLPRDDALIGCAAEVRVLTAARFHITGEVISHSQPATIAAATIREQIRAGDDLEVVERSKALPTAKFTAVSSYNGDDHSQDHYDHGGDDRHRSEEECCGGDEVCCSSAGGDKSSDSKSSTKSEMKSMVKELMGKTKYAYSGAADGMVSSIATALVTKWDQVCDDKIALASLVTLVASASFVVSRVLTRK</sequence>
<comment type="catalytic activity">
    <reaction evidence="14">
        <text>N(6)-L-threonylcarbamoyladenosine(37) in tRNA + (sulfur carrier)-SH + AH2 + 2 S-adenosyl-L-methionine = 2-methylsulfanyl-N(6)-L-threonylcarbamoyladenosine(37) in tRNA + (sulfur carrier)-H + 5'-deoxyadenosine + L-methionine + A + S-adenosyl-L-homocysteine + 2 H(+)</text>
        <dbReference type="Rhea" id="RHEA:37075"/>
        <dbReference type="Rhea" id="RHEA-COMP:10163"/>
        <dbReference type="Rhea" id="RHEA-COMP:11092"/>
        <dbReference type="Rhea" id="RHEA-COMP:14737"/>
        <dbReference type="Rhea" id="RHEA-COMP:14739"/>
        <dbReference type="ChEBI" id="CHEBI:13193"/>
        <dbReference type="ChEBI" id="CHEBI:15378"/>
        <dbReference type="ChEBI" id="CHEBI:17319"/>
        <dbReference type="ChEBI" id="CHEBI:17499"/>
        <dbReference type="ChEBI" id="CHEBI:29917"/>
        <dbReference type="ChEBI" id="CHEBI:57844"/>
        <dbReference type="ChEBI" id="CHEBI:57856"/>
        <dbReference type="ChEBI" id="CHEBI:59789"/>
        <dbReference type="ChEBI" id="CHEBI:64428"/>
        <dbReference type="ChEBI" id="CHEBI:74418"/>
        <dbReference type="ChEBI" id="CHEBI:74420"/>
        <dbReference type="EC" id="2.8.4.5"/>
    </reaction>
</comment>
<evidence type="ECO:0000259" key="17">
    <source>
        <dbReference type="PROSITE" id="PS51918"/>
    </source>
</evidence>
<dbReference type="SFLD" id="SFLDS00029">
    <property type="entry name" value="Radical_SAM"/>
    <property type="match status" value="1"/>
</dbReference>
<evidence type="ECO:0000256" key="1">
    <source>
        <dbReference type="ARBA" id="ARBA00001966"/>
    </source>
</evidence>
<dbReference type="NCBIfam" id="TIGR00089">
    <property type="entry name" value="MiaB/RimO family radical SAM methylthiotransferase"/>
    <property type="match status" value="1"/>
</dbReference>
<dbReference type="InterPro" id="IPR020612">
    <property type="entry name" value="Methylthiotransferase_CS"/>
</dbReference>
<dbReference type="PROSITE" id="PS51918">
    <property type="entry name" value="RADICAL_SAM"/>
    <property type="match status" value="1"/>
</dbReference>
<dbReference type="InterPro" id="IPR038135">
    <property type="entry name" value="Methylthiotransferase_N_sf"/>
</dbReference>
<dbReference type="SUPFAM" id="SSF102114">
    <property type="entry name" value="Radical SAM enzymes"/>
    <property type="match status" value="1"/>
</dbReference>
<evidence type="ECO:0000256" key="13">
    <source>
        <dbReference type="ARBA" id="ARBA00031213"/>
    </source>
</evidence>
<evidence type="ECO:0000256" key="15">
    <source>
        <dbReference type="SAM" id="MobiDB-lite"/>
    </source>
</evidence>
<comment type="cofactor">
    <cofactor evidence="1">
        <name>[4Fe-4S] cluster</name>
        <dbReference type="ChEBI" id="CHEBI:49883"/>
    </cofactor>
</comment>
<dbReference type="SFLD" id="SFLDG01082">
    <property type="entry name" value="B12-binding_domain_containing"/>
    <property type="match status" value="1"/>
</dbReference>
<dbReference type="AlphaFoldDB" id="A0AAV1U0X7"/>
<comment type="similarity">
    <text evidence="3">Belongs to the methylthiotransferase family. CDKAL1 subfamily.</text>
</comment>
<dbReference type="EMBL" id="CAKLBY020000109">
    <property type="protein sequence ID" value="CAK7927127.1"/>
    <property type="molecule type" value="Genomic_DNA"/>
</dbReference>
<dbReference type="GO" id="GO:0005783">
    <property type="term" value="C:endoplasmic reticulum"/>
    <property type="evidence" value="ECO:0007669"/>
    <property type="project" value="TreeGrafter"/>
</dbReference>
<name>A0AAV1U0X7_9STRA</name>
<dbReference type="InterPro" id="IPR023404">
    <property type="entry name" value="rSAM_horseshoe"/>
</dbReference>
<dbReference type="Pfam" id="PF04055">
    <property type="entry name" value="Radical_SAM"/>
    <property type="match status" value="1"/>
</dbReference>
<dbReference type="Gene3D" id="3.80.30.20">
    <property type="entry name" value="tm_1862 like domain"/>
    <property type="match status" value="1"/>
</dbReference>
<dbReference type="FunFam" id="3.80.30.20:FF:000002">
    <property type="entry name" value="threonylcarbamoyladenosine tRNA methylthiotransferase isoform X2"/>
    <property type="match status" value="1"/>
</dbReference>
<comment type="function">
    <text evidence="2">Catalyzes the methylthiolation of N6-threonylcarbamoyladenosine (t(6)A), leading to the formation of 2-methylthio-N6-threonylcarbamoyladenosine (ms(2)t(6)A) at position 37 in tRNAs that read codons beginning with adenine.</text>
</comment>
<gene>
    <name evidence="18" type="ORF">PM001_LOCUS12277</name>
</gene>
<keyword evidence="7" id="KW-0808">Transferase</keyword>
<evidence type="ECO:0000256" key="12">
    <source>
        <dbReference type="ARBA" id="ARBA00023014"/>
    </source>
</evidence>
<evidence type="ECO:0000256" key="3">
    <source>
        <dbReference type="ARBA" id="ARBA00008616"/>
    </source>
</evidence>
<evidence type="ECO:0000256" key="6">
    <source>
        <dbReference type="ARBA" id="ARBA00022485"/>
    </source>
</evidence>
<keyword evidence="10" id="KW-0479">Metal-binding</keyword>
<dbReference type="Gene3D" id="3.40.50.12160">
    <property type="entry name" value="Methylthiotransferase, N-terminal domain"/>
    <property type="match status" value="1"/>
</dbReference>
<keyword evidence="8" id="KW-0949">S-adenosyl-L-methionine</keyword>
<dbReference type="InterPro" id="IPR058240">
    <property type="entry name" value="rSAM_sf"/>
</dbReference>
<keyword evidence="11" id="KW-0408">Iron</keyword>
<dbReference type="PROSITE" id="PS51449">
    <property type="entry name" value="MTTASE_N"/>
    <property type="match status" value="1"/>
</dbReference>
<keyword evidence="9" id="KW-0819">tRNA processing</keyword>
<dbReference type="CDD" id="cd01335">
    <property type="entry name" value="Radical_SAM"/>
    <property type="match status" value="1"/>
</dbReference>
<comment type="caution">
    <text evidence="18">The sequence shown here is derived from an EMBL/GenBank/DDBJ whole genome shotgun (WGS) entry which is preliminary data.</text>
</comment>
<dbReference type="Pfam" id="PF00919">
    <property type="entry name" value="UPF0004"/>
    <property type="match status" value="1"/>
</dbReference>